<proteinExistence type="predicted"/>
<accession>A0AAU9K9L6</accession>
<comment type="caution">
    <text evidence="1">The sequence shown here is derived from an EMBL/GenBank/DDBJ whole genome shotgun (WGS) entry which is preliminary data.</text>
</comment>
<name>A0AAU9K9L6_9CILI</name>
<evidence type="ECO:0000313" key="1">
    <source>
        <dbReference type="EMBL" id="CAG9334714.1"/>
    </source>
</evidence>
<dbReference type="EMBL" id="CAJZBQ010000059">
    <property type="protein sequence ID" value="CAG9334714.1"/>
    <property type="molecule type" value="Genomic_DNA"/>
</dbReference>
<evidence type="ECO:0000313" key="2">
    <source>
        <dbReference type="Proteomes" id="UP001162131"/>
    </source>
</evidence>
<keyword evidence="2" id="KW-1185">Reference proteome</keyword>
<sequence>MASGFFRLSALSYNLFNEIADFLEPQEIVTVLSINKYFNKFWNFRVAEKIFPHINFSTGLKPRDRWRLGKIKYFAPKFASSTKSIASSKRIYPLSITFDPLKIIALRDMSLSLWFPETNEIKIIPILHENFSIHLIAYENDQLAIIYTNNKLVFYTESGEIKRELDICYLYISKIFYLEKGNYLALVSTSSEIIFMNNLGETVSKRTIGFLAKYKIVNSDIFIGLVRSQLLAISPHKVKLLLEWNDYRRIPDFWVDKKNSKIIAHSTTDFQFGYKNPQVEVKSFGGLIFLVNEHYLMWLQAQHGIESTVIIDQETEDMYEIDMKGKIFQIVGDKNLIVAHFIDMKRNTILYFFIWKEREPLYALKIHESFEILDFQFPYLIYMVTCDDGIGKLKVMKV</sequence>
<dbReference type="AlphaFoldDB" id="A0AAU9K9L6"/>
<organism evidence="1 2">
    <name type="scientific">Blepharisma stoltei</name>
    <dbReference type="NCBI Taxonomy" id="1481888"/>
    <lineage>
        <taxon>Eukaryota</taxon>
        <taxon>Sar</taxon>
        <taxon>Alveolata</taxon>
        <taxon>Ciliophora</taxon>
        <taxon>Postciliodesmatophora</taxon>
        <taxon>Heterotrichea</taxon>
        <taxon>Heterotrichida</taxon>
        <taxon>Blepharismidae</taxon>
        <taxon>Blepharisma</taxon>
    </lineage>
</organism>
<reference evidence="1" key="1">
    <citation type="submission" date="2021-09" db="EMBL/GenBank/DDBJ databases">
        <authorList>
            <consortium name="AG Swart"/>
            <person name="Singh M."/>
            <person name="Singh A."/>
            <person name="Seah K."/>
            <person name="Emmerich C."/>
        </authorList>
    </citation>
    <scope>NUCLEOTIDE SEQUENCE</scope>
    <source>
        <strain evidence="1">ATCC30299</strain>
    </source>
</reference>
<dbReference type="Proteomes" id="UP001162131">
    <property type="component" value="Unassembled WGS sequence"/>
</dbReference>
<evidence type="ECO:0008006" key="3">
    <source>
        <dbReference type="Google" id="ProtNLM"/>
    </source>
</evidence>
<gene>
    <name evidence="1" type="ORF">BSTOLATCC_MIC62256</name>
</gene>
<protein>
    <recommendedName>
        <fullName evidence="3">F-box domain-containing protein</fullName>
    </recommendedName>
</protein>